<evidence type="ECO:0000313" key="2">
    <source>
        <dbReference type="EMBL" id="KYF59966.1"/>
    </source>
</evidence>
<evidence type="ECO:0000259" key="1">
    <source>
        <dbReference type="Pfam" id="PF25056"/>
    </source>
</evidence>
<feature type="domain" description="DUF7793" evidence="1">
    <location>
        <begin position="15"/>
        <end position="133"/>
    </location>
</feature>
<dbReference type="Pfam" id="PF25056">
    <property type="entry name" value="DUF7793"/>
    <property type="match status" value="1"/>
</dbReference>
<dbReference type="EMBL" id="JELX01001118">
    <property type="protein sequence ID" value="KYF59966.1"/>
    <property type="molecule type" value="Genomic_DNA"/>
</dbReference>
<dbReference type="InterPro" id="IPR056695">
    <property type="entry name" value="DUF7793"/>
</dbReference>
<dbReference type="Gene3D" id="3.40.1680.10">
    <property type="entry name" value="yp_829618.1 domain like"/>
    <property type="match status" value="1"/>
</dbReference>
<organism evidence="2 3">
    <name type="scientific">Sorangium cellulosum</name>
    <name type="common">Polyangium cellulosum</name>
    <dbReference type="NCBI Taxonomy" id="56"/>
    <lineage>
        <taxon>Bacteria</taxon>
        <taxon>Pseudomonadati</taxon>
        <taxon>Myxococcota</taxon>
        <taxon>Polyangia</taxon>
        <taxon>Polyangiales</taxon>
        <taxon>Polyangiaceae</taxon>
        <taxon>Sorangium</taxon>
    </lineage>
</organism>
<accession>A0A150PWV9</accession>
<gene>
    <name evidence="2" type="ORF">BE04_35755</name>
</gene>
<name>A0A150PWV9_SORCE</name>
<protein>
    <recommendedName>
        <fullName evidence="1">DUF7793 domain-containing protein</fullName>
    </recommendedName>
</protein>
<sequence length="135" mass="14674">MENSTAVTFSSGRVWLDDANGIVRVEFAPGTHQTLEIAREVIAAINSVIGGLRRPVLVDLTHVKVIERDARSFYGSPEATASWPAVAMLADSPLSTTIANIWLAVFSAIQGKRAKPYKIFSDEAAAVEWLKGFRS</sequence>
<dbReference type="Gene3D" id="3.40.970.30">
    <property type="entry name" value="yp_829618.1 like domains"/>
    <property type="match status" value="1"/>
</dbReference>
<dbReference type="Proteomes" id="UP000075604">
    <property type="component" value="Unassembled WGS sequence"/>
</dbReference>
<comment type="caution">
    <text evidence="2">The sequence shown here is derived from an EMBL/GenBank/DDBJ whole genome shotgun (WGS) entry which is preliminary data.</text>
</comment>
<reference evidence="2 3" key="1">
    <citation type="submission" date="2014-02" db="EMBL/GenBank/DDBJ databases">
        <title>The small core and large imbalanced accessory genome model reveals a collaborative survival strategy of Sorangium cellulosum strains in nature.</title>
        <authorList>
            <person name="Han K."/>
            <person name="Peng R."/>
            <person name="Blom J."/>
            <person name="Li Y.-Z."/>
        </authorList>
    </citation>
    <scope>NUCLEOTIDE SEQUENCE [LARGE SCALE GENOMIC DNA]</scope>
    <source>
        <strain evidence="2 3">So0157-18</strain>
    </source>
</reference>
<evidence type="ECO:0000313" key="3">
    <source>
        <dbReference type="Proteomes" id="UP000075604"/>
    </source>
</evidence>
<dbReference type="AlphaFoldDB" id="A0A150PWV9"/>
<proteinExistence type="predicted"/>